<keyword evidence="3" id="KW-1185">Reference proteome</keyword>
<evidence type="ECO:0000313" key="2">
    <source>
        <dbReference type="EMBL" id="GBM28532.1"/>
    </source>
</evidence>
<comment type="caution">
    <text evidence="2">The sequence shown here is derived from an EMBL/GenBank/DDBJ whole genome shotgun (WGS) entry which is preliminary data.</text>
</comment>
<evidence type="ECO:0000256" key="1">
    <source>
        <dbReference type="SAM" id="MobiDB-lite"/>
    </source>
</evidence>
<feature type="compositionally biased region" description="Polar residues" evidence="1">
    <location>
        <begin position="81"/>
        <end position="93"/>
    </location>
</feature>
<feature type="region of interest" description="Disordered" evidence="1">
    <location>
        <begin position="81"/>
        <end position="101"/>
    </location>
</feature>
<dbReference type="AlphaFoldDB" id="A0A4Y2EHC4"/>
<accession>A0A4Y2EHC4</accession>
<reference evidence="2 3" key="1">
    <citation type="journal article" date="2019" name="Sci. Rep.">
        <title>Orb-weaving spider Araneus ventricosus genome elucidates the spidroin gene catalogue.</title>
        <authorList>
            <person name="Kono N."/>
            <person name="Nakamura H."/>
            <person name="Ohtoshi R."/>
            <person name="Moran D.A.P."/>
            <person name="Shinohara A."/>
            <person name="Yoshida Y."/>
            <person name="Fujiwara M."/>
            <person name="Mori M."/>
            <person name="Tomita M."/>
            <person name="Arakawa K."/>
        </authorList>
    </citation>
    <scope>NUCLEOTIDE SEQUENCE [LARGE SCALE GENOMIC DNA]</scope>
</reference>
<gene>
    <name evidence="2" type="ORF">AVEN_70130_1</name>
</gene>
<organism evidence="2 3">
    <name type="scientific">Araneus ventricosus</name>
    <name type="common">Orbweaver spider</name>
    <name type="synonym">Epeira ventricosa</name>
    <dbReference type="NCBI Taxonomy" id="182803"/>
    <lineage>
        <taxon>Eukaryota</taxon>
        <taxon>Metazoa</taxon>
        <taxon>Ecdysozoa</taxon>
        <taxon>Arthropoda</taxon>
        <taxon>Chelicerata</taxon>
        <taxon>Arachnida</taxon>
        <taxon>Araneae</taxon>
        <taxon>Araneomorphae</taxon>
        <taxon>Entelegynae</taxon>
        <taxon>Araneoidea</taxon>
        <taxon>Araneidae</taxon>
        <taxon>Araneus</taxon>
    </lineage>
</organism>
<proteinExistence type="predicted"/>
<dbReference type="EMBL" id="BGPR01000613">
    <property type="protein sequence ID" value="GBM28532.1"/>
    <property type="molecule type" value="Genomic_DNA"/>
</dbReference>
<name>A0A4Y2EHC4_ARAVE</name>
<protein>
    <submittedName>
        <fullName evidence="2">Uncharacterized protein</fullName>
    </submittedName>
</protein>
<dbReference type="Proteomes" id="UP000499080">
    <property type="component" value="Unassembled WGS sequence"/>
</dbReference>
<sequence length="129" mass="14386">MTNTTPKLPPTLSKPAGGRLAPYVRFNWQQAHTSVGFSVEMCVGLLHVKSGVVGQTSSRRCGAEFRREVPAQVLFSSSDSVSWFRGPSQNSPPAASKRDVDVTKQTQELNYFRRIFLKEKIFRKLVSAN</sequence>
<evidence type="ECO:0000313" key="3">
    <source>
        <dbReference type="Proteomes" id="UP000499080"/>
    </source>
</evidence>